<dbReference type="InterPro" id="IPR029039">
    <property type="entry name" value="Flavoprotein-like_sf"/>
</dbReference>
<dbReference type="RefSeq" id="WP_055267971.1">
    <property type="nucleotide sequence ID" value="NZ_CZAL01000021.1"/>
</dbReference>
<feature type="signal peptide" evidence="2">
    <location>
        <begin position="1"/>
        <end position="18"/>
    </location>
</feature>
<reference evidence="4 6" key="1">
    <citation type="submission" date="2015-09" db="EMBL/GenBank/DDBJ databases">
        <authorList>
            <consortium name="Pathogen Informatics"/>
        </authorList>
    </citation>
    <scope>NUCLEOTIDE SEQUENCE [LARGE SCALE GENOMIC DNA]</scope>
    <source>
        <strain evidence="4 6">2789STDY5834885</strain>
    </source>
</reference>
<name>A0A174RYS6_9FIRM</name>
<dbReference type="Gene3D" id="3.40.50.360">
    <property type="match status" value="1"/>
</dbReference>
<dbReference type="InterPro" id="IPR008254">
    <property type="entry name" value="Flavodoxin/NO_synth"/>
</dbReference>
<proteinExistence type="predicted"/>
<dbReference type="AlphaFoldDB" id="A0A174RYS6"/>
<feature type="chain" id="PRO_5038631648" evidence="2">
    <location>
        <begin position="19"/>
        <end position="227"/>
    </location>
</feature>
<evidence type="ECO:0000256" key="2">
    <source>
        <dbReference type="SAM" id="SignalP"/>
    </source>
</evidence>
<dbReference type="SUPFAM" id="SSF52218">
    <property type="entry name" value="Flavoproteins"/>
    <property type="match status" value="1"/>
</dbReference>
<evidence type="ECO:0000313" key="5">
    <source>
        <dbReference type="EMBL" id="MCG4765307.1"/>
    </source>
</evidence>
<dbReference type="Proteomes" id="UP000095709">
    <property type="component" value="Unassembled WGS sequence"/>
</dbReference>
<dbReference type="Proteomes" id="UP001199915">
    <property type="component" value="Unassembled WGS sequence"/>
</dbReference>
<dbReference type="PANTHER" id="PTHR39201:SF1">
    <property type="entry name" value="FLAVODOXIN-LIKE DOMAIN-CONTAINING PROTEIN"/>
    <property type="match status" value="1"/>
</dbReference>
<dbReference type="GO" id="GO:0009055">
    <property type="term" value="F:electron transfer activity"/>
    <property type="evidence" value="ECO:0007669"/>
    <property type="project" value="InterPro"/>
</dbReference>
<evidence type="ECO:0000313" key="6">
    <source>
        <dbReference type="Proteomes" id="UP000095709"/>
    </source>
</evidence>
<dbReference type="EMBL" id="JAKNFS010000008">
    <property type="protein sequence ID" value="MCG4765307.1"/>
    <property type="molecule type" value="Genomic_DNA"/>
</dbReference>
<dbReference type="PROSITE" id="PS51257">
    <property type="entry name" value="PROKAR_LIPOPROTEIN"/>
    <property type="match status" value="1"/>
</dbReference>
<feature type="region of interest" description="Disordered" evidence="1">
    <location>
        <begin position="22"/>
        <end position="61"/>
    </location>
</feature>
<gene>
    <name evidence="4" type="ORF">ERS852498_03074</name>
    <name evidence="5" type="ORF">L0N21_07255</name>
</gene>
<sequence length="227" mass="24326">MKKLTAIFLCFAMALSLAACGNTTSSTNESSTPESSVPPASGEASDTSSTAASQEPAFQGETEVEAGNTLVVYFSATGNTEQAATYIADITGGDLFELEPADPYTDEDLNYNNEDSRVSQEYADESLRDVELVSDTVENWDSYDTVFIGYPIWWGIAAWPVDTFVEANDFTGKTVIPFATSASSGLGESGQLLAELAGTGDWQEGMRFRSSVSEGDMQEWLDSLSLS</sequence>
<dbReference type="GO" id="GO:0016651">
    <property type="term" value="F:oxidoreductase activity, acting on NAD(P)H"/>
    <property type="evidence" value="ECO:0007669"/>
    <property type="project" value="UniProtKB-ARBA"/>
</dbReference>
<feature type="compositionally biased region" description="Polar residues" evidence="1">
    <location>
        <begin position="44"/>
        <end position="53"/>
    </location>
</feature>
<protein>
    <submittedName>
        <fullName evidence="4">Flavodoxin</fullName>
    </submittedName>
</protein>
<evidence type="ECO:0000256" key="1">
    <source>
        <dbReference type="SAM" id="MobiDB-lite"/>
    </source>
</evidence>
<dbReference type="GO" id="GO:0010181">
    <property type="term" value="F:FMN binding"/>
    <property type="evidence" value="ECO:0007669"/>
    <property type="project" value="InterPro"/>
</dbReference>
<dbReference type="PANTHER" id="PTHR39201">
    <property type="entry name" value="EXPORTED PROTEIN-RELATED"/>
    <property type="match status" value="1"/>
</dbReference>
<organism evidence="4 6">
    <name type="scientific">Fusicatenibacter saccharivorans</name>
    <dbReference type="NCBI Taxonomy" id="1150298"/>
    <lineage>
        <taxon>Bacteria</taxon>
        <taxon>Bacillati</taxon>
        <taxon>Bacillota</taxon>
        <taxon>Clostridia</taxon>
        <taxon>Lachnospirales</taxon>
        <taxon>Lachnospiraceae</taxon>
        <taxon>Fusicatenibacter</taxon>
    </lineage>
</organism>
<dbReference type="EMBL" id="CZAL01000021">
    <property type="protein sequence ID" value="CUP89251.1"/>
    <property type="molecule type" value="Genomic_DNA"/>
</dbReference>
<dbReference type="Pfam" id="PF12682">
    <property type="entry name" value="Flavodoxin_4"/>
    <property type="match status" value="1"/>
</dbReference>
<feature type="domain" description="Flavodoxin-like" evidence="3">
    <location>
        <begin position="69"/>
        <end position="223"/>
    </location>
</feature>
<accession>A0A174RYS6</accession>
<dbReference type="InterPro" id="IPR001226">
    <property type="entry name" value="Flavodoxin_CS"/>
</dbReference>
<reference evidence="5" key="2">
    <citation type="submission" date="2022-01" db="EMBL/GenBank/DDBJ databases">
        <title>Collection of gut derived symbiotic bacterial strains cultured from healthy donors.</title>
        <authorList>
            <person name="Lin H."/>
            <person name="Kohout C."/>
            <person name="Waligurski E."/>
            <person name="Pamer E.G."/>
        </authorList>
    </citation>
    <scope>NUCLEOTIDE SEQUENCE</scope>
    <source>
        <strain evidence="5">DFI.5.49</strain>
    </source>
</reference>
<feature type="compositionally biased region" description="Low complexity" evidence="1">
    <location>
        <begin position="22"/>
        <end position="35"/>
    </location>
</feature>
<evidence type="ECO:0000259" key="3">
    <source>
        <dbReference type="Pfam" id="PF12682"/>
    </source>
</evidence>
<dbReference type="PROSITE" id="PS00201">
    <property type="entry name" value="FLAVODOXIN"/>
    <property type="match status" value="1"/>
</dbReference>
<keyword evidence="2" id="KW-0732">Signal</keyword>
<evidence type="ECO:0000313" key="4">
    <source>
        <dbReference type="EMBL" id="CUP89251.1"/>
    </source>
</evidence>